<feature type="compositionally biased region" description="Low complexity" evidence="7">
    <location>
        <begin position="396"/>
        <end position="411"/>
    </location>
</feature>
<keyword evidence="5 6" id="KW-0539">Nucleus</keyword>
<evidence type="ECO:0000313" key="10">
    <source>
        <dbReference type="Proteomes" id="UP000095751"/>
    </source>
</evidence>
<dbReference type="EMBL" id="KV784358">
    <property type="protein sequence ID" value="OEU16702.1"/>
    <property type="molecule type" value="Genomic_DNA"/>
</dbReference>
<gene>
    <name evidence="9" type="ORF">FRACYDRAFT_225808</name>
</gene>
<evidence type="ECO:0000256" key="5">
    <source>
        <dbReference type="ARBA" id="ARBA00023242"/>
    </source>
</evidence>
<evidence type="ECO:0000256" key="1">
    <source>
        <dbReference type="ARBA" id="ARBA00004123"/>
    </source>
</evidence>
<name>A0A1E7FEU5_9STRA</name>
<dbReference type="KEGG" id="fcy:FRACYDRAFT_225808"/>
<dbReference type="InterPro" id="IPR024943">
    <property type="entry name" value="Enhancer_polycomb"/>
</dbReference>
<dbReference type="GO" id="GO:0035267">
    <property type="term" value="C:NuA4 histone acetyltransferase complex"/>
    <property type="evidence" value="ECO:0007669"/>
    <property type="project" value="InterPro"/>
</dbReference>
<feature type="domain" description="Enhancer of polycomb-like N-terminal" evidence="8">
    <location>
        <begin position="46"/>
        <end position="121"/>
    </location>
</feature>
<evidence type="ECO:0000259" key="8">
    <source>
        <dbReference type="Pfam" id="PF10513"/>
    </source>
</evidence>
<dbReference type="OrthoDB" id="435275at2759"/>
<dbReference type="GO" id="GO:0005634">
    <property type="term" value="C:nucleus"/>
    <property type="evidence" value="ECO:0007669"/>
    <property type="project" value="UniProtKB-SubCell"/>
</dbReference>
<sequence>MTNNSKPKPSGSVPAALNVYKKVAIIRGSDDVLTYEDTDGNFKTVADLHLAAVATTPLNKPKPNDEIPVPEIKYVDAYERDILPDYGCPTSYVRYNRLSHEELRESLEYVIDTEDETWLKNSTKFGAASVVSLDDIKYSKEQSTGIDENTTGGIPSEDTSSAYTKRKAAKHLLKTTLLPLSMLEIMFDILEKATGFEAIITLDQAEYLIVKKLPQFYHMYPVRAKAGIVTIRHVMTDVYYYWVSKRSKLKRPLIRRFWPVTSTDDTNPHLVFRPREKEKYKLRKKRQNDMDAYIKLQQLKQDFSQIRLLMGLIQRREELNRSLILLQKEWFDQKLYDAIDTSGLCRVSQDLDCKSLNELLEVEKYFDINEVKRKRSRGRPSHQQQDGDDSSREGSRSTTPVPPSSSSSAVALMGFGNTNTGVTKNLDRNYPGVASGGPIGDLGSPKKAPMVIAGQNNGEPAPSFLQPLITRESYATTWEGSVPHVTTIIDGQPMPTYRFRHRPRVGRGGRLCIDRVPLPTDPNVVPNTYFRAGSRSSMSHEPKERLLDLLPSPIDKDKLSRRIEEICISALKEDYDAHARPNGPPSTTAAVTTATASLEDADDNDGTREVVVKMKDWLNTDEQLWGEERYAIGPI</sequence>
<dbReference type="Pfam" id="PF10513">
    <property type="entry name" value="EPL1"/>
    <property type="match status" value="1"/>
</dbReference>
<evidence type="ECO:0000256" key="3">
    <source>
        <dbReference type="ARBA" id="ARBA00023015"/>
    </source>
</evidence>
<evidence type="ECO:0000256" key="2">
    <source>
        <dbReference type="ARBA" id="ARBA00008035"/>
    </source>
</evidence>
<evidence type="ECO:0000313" key="9">
    <source>
        <dbReference type="EMBL" id="OEU16702.1"/>
    </source>
</evidence>
<comment type="similarity">
    <text evidence="2 6">Belongs to the enhancer of polycomb family.</text>
</comment>
<dbReference type="AlphaFoldDB" id="A0A1E7FEU5"/>
<proteinExistence type="inferred from homology"/>
<accession>A0A1E7FEU5</accession>
<dbReference type="PANTHER" id="PTHR14898">
    <property type="entry name" value="ENHANCER OF POLYCOMB"/>
    <property type="match status" value="1"/>
</dbReference>
<protein>
    <recommendedName>
        <fullName evidence="6">Enhancer of polycomb-like protein</fullName>
    </recommendedName>
</protein>
<keyword evidence="4 6" id="KW-0804">Transcription</keyword>
<evidence type="ECO:0000256" key="6">
    <source>
        <dbReference type="RuleBase" id="RU361124"/>
    </source>
</evidence>
<evidence type="ECO:0000256" key="7">
    <source>
        <dbReference type="SAM" id="MobiDB-lite"/>
    </source>
</evidence>
<comment type="subcellular location">
    <subcellularLocation>
        <location evidence="1 6">Nucleus</location>
    </subcellularLocation>
</comment>
<evidence type="ECO:0000256" key="4">
    <source>
        <dbReference type="ARBA" id="ARBA00023163"/>
    </source>
</evidence>
<organism evidence="9 10">
    <name type="scientific">Fragilariopsis cylindrus CCMP1102</name>
    <dbReference type="NCBI Taxonomy" id="635003"/>
    <lineage>
        <taxon>Eukaryota</taxon>
        <taxon>Sar</taxon>
        <taxon>Stramenopiles</taxon>
        <taxon>Ochrophyta</taxon>
        <taxon>Bacillariophyta</taxon>
        <taxon>Bacillariophyceae</taxon>
        <taxon>Bacillariophycidae</taxon>
        <taxon>Bacillariales</taxon>
        <taxon>Bacillariaceae</taxon>
        <taxon>Fragilariopsis</taxon>
    </lineage>
</organism>
<reference evidence="9 10" key="1">
    <citation type="submission" date="2016-09" db="EMBL/GenBank/DDBJ databases">
        <title>Extensive genetic diversity and differential bi-allelic expression allows diatom success in the polar Southern Ocean.</title>
        <authorList>
            <consortium name="DOE Joint Genome Institute"/>
            <person name="Mock T."/>
            <person name="Otillar R.P."/>
            <person name="Strauss J."/>
            <person name="Dupont C."/>
            <person name="Frickenhaus S."/>
            <person name="Maumus F."/>
            <person name="Mcmullan M."/>
            <person name="Sanges R."/>
            <person name="Schmutz J."/>
            <person name="Toseland A."/>
            <person name="Valas R."/>
            <person name="Veluchamy A."/>
            <person name="Ward B.J."/>
            <person name="Allen A."/>
            <person name="Barry K."/>
            <person name="Falciatore A."/>
            <person name="Ferrante M."/>
            <person name="Fortunato A.E."/>
            <person name="Gloeckner G."/>
            <person name="Gruber A."/>
            <person name="Hipkin R."/>
            <person name="Janech M."/>
            <person name="Kroth P."/>
            <person name="Leese F."/>
            <person name="Lindquist E."/>
            <person name="Lyon B.R."/>
            <person name="Martin J."/>
            <person name="Mayer C."/>
            <person name="Parker M."/>
            <person name="Quesneville H."/>
            <person name="Raymond J."/>
            <person name="Uhlig C."/>
            <person name="Valentin K.U."/>
            <person name="Worden A.Z."/>
            <person name="Armbrust E.V."/>
            <person name="Bowler C."/>
            <person name="Green B."/>
            <person name="Moulton V."/>
            <person name="Van Oosterhout C."/>
            <person name="Grigoriev I."/>
        </authorList>
    </citation>
    <scope>NUCLEOTIDE SEQUENCE [LARGE SCALE GENOMIC DNA]</scope>
    <source>
        <strain evidence="9 10">CCMP1102</strain>
    </source>
</reference>
<dbReference type="GO" id="GO:0006357">
    <property type="term" value="P:regulation of transcription by RNA polymerase II"/>
    <property type="evidence" value="ECO:0007669"/>
    <property type="project" value="InterPro"/>
</dbReference>
<keyword evidence="10" id="KW-1185">Reference proteome</keyword>
<dbReference type="InterPro" id="IPR019542">
    <property type="entry name" value="Enhancer_polycomb-like_N"/>
</dbReference>
<dbReference type="InParanoid" id="A0A1E7FEU5"/>
<feature type="region of interest" description="Disordered" evidence="7">
    <location>
        <begin position="373"/>
        <end position="414"/>
    </location>
</feature>
<keyword evidence="3 6" id="KW-0805">Transcription regulation</keyword>
<dbReference type="Proteomes" id="UP000095751">
    <property type="component" value="Unassembled WGS sequence"/>
</dbReference>